<dbReference type="Proteomes" id="UP000006304">
    <property type="component" value="Chromosome"/>
</dbReference>
<evidence type="ECO:0000256" key="1">
    <source>
        <dbReference type="SAM" id="SignalP"/>
    </source>
</evidence>
<dbReference type="EMBL" id="CP003876">
    <property type="protein sequence ID" value="AFU02994.1"/>
    <property type="molecule type" value="Genomic_DNA"/>
</dbReference>
<accession>K0F0P2</accession>
<gene>
    <name evidence="3" type="ORF">O3I_025215</name>
</gene>
<protein>
    <recommendedName>
        <fullName evidence="2">DUF305 domain-containing protein</fullName>
    </recommendedName>
</protein>
<evidence type="ECO:0000313" key="4">
    <source>
        <dbReference type="Proteomes" id="UP000006304"/>
    </source>
</evidence>
<dbReference type="KEGG" id="nbr:O3I_025215"/>
<name>K0F0P2_NOCB7</name>
<dbReference type="PANTHER" id="PTHR36933:SF1">
    <property type="entry name" value="SLL0788 PROTEIN"/>
    <property type="match status" value="1"/>
</dbReference>
<proteinExistence type="predicted"/>
<keyword evidence="1" id="KW-0732">Signal</keyword>
<dbReference type="InterPro" id="IPR005183">
    <property type="entry name" value="DUF305_CopM-like"/>
</dbReference>
<evidence type="ECO:0000313" key="3">
    <source>
        <dbReference type="EMBL" id="AFU02994.1"/>
    </source>
</evidence>
<dbReference type="HOGENOM" id="CLU_074343_0_0_11"/>
<feature type="chain" id="PRO_5003833299" description="DUF305 domain-containing protein" evidence="1">
    <location>
        <begin position="21"/>
        <end position="213"/>
    </location>
</feature>
<organism evidence="3 4">
    <name type="scientific">Nocardia brasiliensis (strain ATCC 700358 / HUJEG-1)</name>
    <dbReference type="NCBI Taxonomy" id="1133849"/>
    <lineage>
        <taxon>Bacteria</taxon>
        <taxon>Bacillati</taxon>
        <taxon>Actinomycetota</taxon>
        <taxon>Actinomycetes</taxon>
        <taxon>Mycobacteriales</taxon>
        <taxon>Nocardiaceae</taxon>
        <taxon>Nocardia</taxon>
    </lineage>
</organism>
<evidence type="ECO:0000259" key="2">
    <source>
        <dbReference type="Pfam" id="PF03713"/>
    </source>
</evidence>
<dbReference type="Pfam" id="PF03713">
    <property type="entry name" value="DUF305"/>
    <property type="match status" value="1"/>
</dbReference>
<reference evidence="3 4" key="1">
    <citation type="journal article" date="2012" name="J. Bacteriol.">
        <title>Complete genome sequence of Nocardia brasiliensis HUJEG-1.</title>
        <authorList>
            <person name="Vera-Cabrera L."/>
            <person name="Ortiz-Lopez R."/>
            <person name="Elizondo-Gonzalez R."/>
            <person name="Perez-Maya A.A."/>
            <person name="Ocampo-Candiani J."/>
        </authorList>
    </citation>
    <scope>NUCLEOTIDE SEQUENCE [LARGE SCALE GENOMIC DNA]</scope>
    <source>
        <strain evidence="4">ATCC 700358</strain>
    </source>
</reference>
<keyword evidence="4" id="KW-1185">Reference proteome</keyword>
<feature type="domain" description="DUF305" evidence="2">
    <location>
        <begin position="34"/>
        <end position="201"/>
    </location>
</feature>
<dbReference type="Gene3D" id="1.20.1260.10">
    <property type="match status" value="1"/>
</dbReference>
<dbReference type="eggNOG" id="COG3544">
    <property type="taxonomic scope" value="Bacteria"/>
</dbReference>
<dbReference type="AlphaFoldDB" id="K0F0P2"/>
<sequence length="213" mass="22674">MCAAALLLLVIGASARPLFGATRTATAPVLTAAEIGFAQDMTVHHQQALLLAQRLDPAADQPVRRVAQEIEYSQRYEIGIMQGWLRLAQAAPTAREPMAWMASDMAGHGHHGSAATTSGTALPSIGAAMPGMAAPAELDRLSVARGLDGEILFLQLMLRHHQGGITMAQAIIEQTRTGAVLDVAREMLLTQRKEIGFLSALLVARNAEPLPFP</sequence>
<dbReference type="PANTHER" id="PTHR36933">
    <property type="entry name" value="SLL0788 PROTEIN"/>
    <property type="match status" value="1"/>
</dbReference>
<feature type="signal peptide" evidence="1">
    <location>
        <begin position="1"/>
        <end position="20"/>
    </location>
</feature>
<dbReference type="STRING" id="1133849.O3I_025215"/>
<dbReference type="InterPro" id="IPR012347">
    <property type="entry name" value="Ferritin-like"/>
</dbReference>